<keyword evidence="1" id="KW-1133">Transmembrane helix</keyword>
<proteinExistence type="predicted"/>
<organism evidence="2">
    <name type="scientific">Paramoeba aestuarina</name>
    <dbReference type="NCBI Taxonomy" id="180227"/>
    <lineage>
        <taxon>Eukaryota</taxon>
        <taxon>Amoebozoa</taxon>
        <taxon>Discosea</taxon>
        <taxon>Flabellinia</taxon>
        <taxon>Dactylopodida</taxon>
        <taxon>Paramoebidae</taxon>
        <taxon>Paramoeba</taxon>
    </lineage>
</organism>
<accession>A0A7S4NAJ6</accession>
<keyword evidence="1" id="KW-0812">Transmembrane</keyword>
<evidence type="ECO:0008006" key="3">
    <source>
        <dbReference type="Google" id="ProtNLM"/>
    </source>
</evidence>
<evidence type="ECO:0000313" key="2">
    <source>
        <dbReference type="EMBL" id="CAE2275134.1"/>
    </source>
</evidence>
<evidence type="ECO:0000256" key="1">
    <source>
        <dbReference type="SAM" id="Phobius"/>
    </source>
</evidence>
<dbReference type="PANTHER" id="PTHR30619">
    <property type="entry name" value="DNA INTERNALIZATION/COMPETENCE PROTEIN COMEC/REC2"/>
    <property type="match status" value="1"/>
</dbReference>
<dbReference type="Gene3D" id="3.60.15.10">
    <property type="entry name" value="Ribonuclease Z/Hydroxyacylglutathione hydrolase-like"/>
    <property type="match status" value="1"/>
</dbReference>
<name>A0A7S4NAJ6_9EUKA</name>
<sequence length="577" mass="64555">MQPHVDHEQLQKARTKFTRDLVVMVLFLCTICCLSLFFMPPFSYRTDLPPDHDKFRLKHYAELQDVVINDFEPYPVGGGPAKVALFNRRDHEISVDDYNLVIMSTNSPLTFSPLSLTIPPTEAVTTTLPQPLSEAVAKSGGQLLFQDPSRERTLDTLSFAPLQPIPIVKEGVDGEERWEKRGIEEGEVYYRQPAGGLWSEKMGREFPVERRPKPIIGTHDDNFEIHVLDVGQGDSQLIIFPSGYSILIDVNEDQWNSDIGAKYVSERIEEIQGNKHVNVGVISHLHLDHLGYAEKGGFWALIEKYNITFDKILDRNSAEWNDKNTDGECDYNNEIEWINAGTYSGTATHWLCYALNPKNTKIHPIREVATLCSDTQINPPDKNANVKIITVDGEGASMVKGGSVSGDHTTEDMPPSENDFSIGLLITFGDFSYVTCGDLDGEYANSSYGYTYNDIEAIVAPRVGEVDVYHLNHHGSGHSSSKLWLDVTTPRVSIGSCGLRNSYGHPDQTTVDRIFDHESDLYITSDCDTDNNYYTTVRANSDIVVRSKDGKDYTITAGGVDTYYPSKGIDRSQYPCP</sequence>
<keyword evidence="1" id="KW-0472">Membrane</keyword>
<protein>
    <recommendedName>
        <fullName evidence="3">Metallo-beta-lactamase domain-containing protein</fullName>
    </recommendedName>
</protein>
<dbReference type="PANTHER" id="PTHR30619:SF1">
    <property type="entry name" value="RECOMBINATION PROTEIN 2"/>
    <property type="match status" value="1"/>
</dbReference>
<gene>
    <name evidence="2" type="ORF">NAES01612_LOCUS2447</name>
</gene>
<reference evidence="2" key="1">
    <citation type="submission" date="2021-01" db="EMBL/GenBank/DDBJ databases">
        <authorList>
            <person name="Corre E."/>
            <person name="Pelletier E."/>
            <person name="Niang G."/>
            <person name="Scheremetjew M."/>
            <person name="Finn R."/>
            <person name="Kale V."/>
            <person name="Holt S."/>
            <person name="Cochrane G."/>
            <person name="Meng A."/>
            <person name="Brown T."/>
            <person name="Cohen L."/>
        </authorList>
    </citation>
    <scope>NUCLEOTIDE SEQUENCE</scope>
    <source>
        <strain evidence="2">SoJaBio B1-5/56/2</strain>
    </source>
</reference>
<dbReference type="SUPFAM" id="SSF56281">
    <property type="entry name" value="Metallo-hydrolase/oxidoreductase"/>
    <property type="match status" value="1"/>
</dbReference>
<dbReference type="AlphaFoldDB" id="A0A7S4NAJ6"/>
<dbReference type="InterPro" id="IPR052159">
    <property type="entry name" value="Competence_DNA_uptake"/>
</dbReference>
<dbReference type="InterPro" id="IPR036866">
    <property type="entry name" value="RibonucZ/Hydroxyglut_hydro"/>
</dbReference>
<feature type="transmembrane region" description="Helical" evidence="1">
    <location>
        <begin position="21"/>
        <end position="39"/>
    </location>
</feature>
<dbReference type="EMBL" id="HBKR01003694">
    <property type="protein sequence ID" value="CAE2275134.1"/>
    <property type="molecule type" value="Transcribed_RNA"/>
</dbReference>